<dbReference type="Proteomes" id="UP000716291">
    <property type="component" value="Unassembled WGS sequence"/>
</dbReference>
<dbReference type="EMBL" id="JAANQT010007650">
    <property type="protein sequence ID" value="KAG1285894.1"/>
    <property type="molecule type" value="Genomic_DNA"/>
</dbReference>
<gene>
    <name evidence="1" type="ORF">G6F64_014232</name>
</gene>
<organism evidence="1 2">
    <name type="scientific">Rhizopus oryzae</name>
    <name type="common">Mucormycosis agent</name>
    <name type="synonym">Rhizopus arrhizus var. delemar</name>
    <dbReference type="NCBI Taxonomy" id="64495"/>
    <lineage>
        <taxon>Eukaryota</taxon>
        <taxon>Fungi</taxon>
        <taxon>Fungi incertae sedis</taxon>
        <taxon>Mucoromycota</taxon>
        <taxon>Mucoromycotina</taxon>
        <taxon>Mucoromycetes</taxon>
        <taxon>Mucorales</taxon>
        <taxon>Mucorineae</taxon>
        <taxon>Rhizopodaceae</taxon>
        <taxon>Rhizopus</taxon>
    </lineage>
</organism>
<comment type="caution">
    <text evidence="1">The sequence shown here is derived from an EMBL/GenBank/DDBJ whole genome shotgun (WGS) entry which is preliminary data.</text>
</comment>
<dbReference type="AlphaFoldDB" id="A0A9P6WTU0"/>
<name>A0A9P6WTU0_RHIOR</name>
<accession>A0A9P6WTU0</accession>
<keyword evidence="2" id="KW-1185">Reference proteome</keyword>
<sequence length="149" mass="15502">MAGEEHEHTVVLAGAVVGQAVVEGGQDVVAGGLLILQHDHLRRGEAELPCQRVGHRLRIVAGVLQLRPLGVTVDADHDRPRLLVAGGDGGVAGRARARAGDGEVAAVPAGELVAVGDQAIEDLRQRLHRAVVDVMEQDDAALPSSRCST</sequence>
<evidence type="ECO:0000313" key="1">
    <source>
        <dbReference type="EMBL" id="KAG1285894.1"/>
    </source>
</evidence>
<reference evidence="1" key="1">
    <citation type="journal article" date="2020" name="Microb. Genom.">
        <title>Genetic diversity of clinical and environmental Mucorales isolates obtained from an investigation of mucormycosis cases among solid organ transplant recipients.</title>
        <authorList>
            <person name="Nguyen M.H."/>
            <person name="Kaul D."/>
            <person name="Muto C."/>
            <person name="Cheng S.J."/>
            <person name="Richter R.A."/>
            <person name="Bruno V.M."/>
            <person name="Liu G."/>
            <person name="Beyhan S."/>
            <person name="Sundermann A.J."/>
            <person name="Mounaud S."/>
            <person name="Pasculle A.W."/>
            <person name="Nierman W.C."/>
            <person name="Driscoll E."/>
            <person name="Cumbie R."/>
            <person name="Clancy C.J."/>
            <person name="Dupont C.L."/>
        </authorList>
    </citation>
    <scope>NUCLEOTIDE SEQUENCE</scope>
    <source>
        <strain evidence="1">GL11</strain>
    </source>
</reference>
<proteinExistence type="predicted"/>
<evidence type="ECO:0000313" key="2">
    <source>
        <dbReference type="Proteomes" id="UP000716291"/>
    </source>
</evidence>
<protein>
    <submittedName>
        <fullName evidence="1">Uncharacterized protein</fullName>
    </submittedName>
</protein>